<name>A0A8S1AXW0_ARCPL</name>
<gene>
    <name evidence="2" type="ORF">APLA_LOCUS13008</name>
</gene>
<reference evidence="2 3" key="1">
    <citation type="submission" date="2020-04" db="EMBL/GenBank/DDBJ databases">
        <authorList>
            <person name="Wallbank WR R."/>
            <person name="Pardo Diaz C."/>
            <person name="Kozak K."/>
            <person name="Martin S."/>
            <person name="Jiggins C."/>
            <person name="Moest M."/>
            <person name="Warren A I."/>
            <person name="Byers J.R.P. K."/>
            <person name="Montejo-Kovacevich G."/>
            <person name="Yen C E."/>
        </authorList>
    </citation>
    <scope>NUCLEOTIDE SEQUENCE [LARGE SCALE GENOMIC DNA]</scope>
</reference>
<dbReference type="OrthoDB" id="196131at2759"/>
<evidence type="ECO:0000256" key="1">
    <source>
        <dbReference type="SAM" id="MobiDB-lite"/>
    </source>
</evidence>
<evidence type="ECO:0000313" key="2">
    <source>
        <dbReference type="EMBL" id="CAB3250161.1"/>
    </source>
</evidence>
<accession>A0A8S1AXW0</accession>
<organism evidence="2 3">
    <name type="scientific">Arctia plantaginis</name>
    <name type="common">Wood tiger moth</name>
    <name type="synonym">Phalaena plantaginis</name>
    <dbReference type="NCBI Taxonomy" id="874455"/>
    <lineage>
        <taxon>Eukaryota</taxon>
        <taxon>Metazoa</taxon>
        <taxon>Ecdysozoa</taxon>
        <taxon>Arthropoda</taxon>
        <taxon>Hexapoda</taxon>
        <taxon>Insecta</taxon>
        <taxon>Pterygota</taxon>
        <taxon>Neoptera</taxon>
        <taxon>Endopterygota</taxon>
        <taxon>Lepidoptera</taxon>
        <taxon>Glossata</taxon>
        <taxon>Ditrysia</taxon>
        <taxon>Noctuoidea</taxon>
        <taxon>Erebidae</taxon>
        <taxon>Arctiinae</taxon>
        <taxon>Arctia</taxon>
    </lineage>
</organism>
<dbReference type="EMBL" id="CADEBD010000346">
    <property type="protein sequence ID" value="CAB3250161.1"/>
    <property type="molecule type" value="Genomic_DNA"/>
</dbReference>
<feature type="region of interest" description="Disordered" evidence="1">
    <location>
        <begin position="1"/>
        <end position="21"/>
    </location>
</feature>
<sequence>MEPGNLPDLTEEQSSSIDESTRRDDFWSHSLSVENMHYLNRILCLDQEGIEGQSLESEWEASGEGCRRFSWGQVNCYCSNCQPDAVPPLAGWVRIERIDGVGAAQRAFWHVVRSTLGMAQMASAERGTVRRPLSLTGAPCTSPALADIWLDEEGKPHHTVLAIEIDVEGSEAEHDRLLAFLIYLKPNIIFADEDHPPSLDE</sequence>
<protein>
    <submittedName>
        <fullName evidence="2">Uncharacterized protein</fullName>
    </submittedName>
</protein>
<dbReference type="Proteomes" id="UP000494256">
    <property type="component" value="Unassembled WGS sequence"/>
</dbReference>
<proteinExistence type="predicted"/>
<evidence type="ECO:0000313" key="3">
    <source>
        <dbReference type="Proteomes" id="UP000494256"/>
    </source>
</evidence>
<dbReference type="AlphaFoldDB" id="A0A8S1AXW0"/>
<comment type="caution">
    <text evidence="2">The sequence shown here is derived from an EMBL/GenBank/DDBJ whole genome shotgun (WGS) entry which is preliminary data.</text>
</comment>